<dbReference type="RefSeq" id="XP_015700320.1">
    <property type="nucleotide sequence ID" value="XM_015843985.1"/>
</dbReference>
<gene>
    <name evidence="2" type="ORF">PAAG_00341</name>
</gene>
<dbReference type="AlphaFoldDB" id="C1GP96"/>
<feature type="region of interest" description="Disordered" evidence="1">
    <location>
        <begin position="119"/>
        <end position="151"/>
    </location>
</feature>
<feature type="compositionally biased region" description="Acidic residues" evidence="1">
    <location>
        <begin position="134"/>
        <end position="151"/>
    </location>
</feature>
<sequence length="151" mass="16666">MSLPAYWAGSANRFPGNVLFIKRTTRLFALRSTEEPKVQYISFLAQHNVFPDLCLRTQMRYLEPVVESSSSTVAQRVGSAEVPRYRAKLLRLAAVLTAPSRAARSAKARTAALIGVTHRAQRRSEAAGALVASSDEEEEEEEEEWEDGGVG</sequence>
<organism evidence="2 3">
    <name type="scientific">Paracoccidioides lutzii (strain ATCC MYA-826 / Pb01)</name>
    <name type="common">Paracoccidioides brasiliensis</name>
    <dbReference type="NCBI Taxonomy" id="502779"/>
    <lineage>
        <taxon>Eukaryota</taxon>
        <taxon>Fungi</taxon>
        <taxon>Dikarya</taxon>
        <taxon>Ascomycota</taxon>
        <taxon>Pezizomycotina</taxon>
        <taxon>Eurotiomycetes</taxon>
        <taxon>Eurotiomycetidae</taxon>
        <taxon>Onygenales</taxon>
        <taxon>Ajellomycetaceae</taxon>
        <taxon>Paracoccidioides</taxon>
    </lineage>
</organism>
<dbReference type="HOGENOM" id="CLU_1732033_0_0_1"/>
<dbReference type="EMBL" id="KN293992">
    <property type="protein sequence ID" value="EEH36018.2"/>
    <property type="molecule type" value="Genomic_DNA"/>
</dbReference>
<dbReference type="OrthoDB" id="10594561at2759"/>
<dbReference type="OMA" id="CLRTQMR"/>
<keyword evidence="3" id="KW-1185">Reference proteome</keyword>
<accession>C1GP96</accession>
<name>C1GP96_PARBA</name>
<dbReference type="VEuPathDB" id="FungiDB:PAAG_00341"/>
<proteinExistence type="predicted"/>
<dbReference type="Proteomes" id="UP000002059">
    <property type="component" value="Partially assembled WGS sequence"/>
</dbReference>
<evidence type="ECO:0000256" key="1">
    <source>
        <dbReference type="SAM" id="MobiDB-lite"/>
    </source>
</evidence>
<evidence type="ECO:0000313" key="2">
    <source>
        <dbReference type="EMBL" id="EEH36018.2"/>
    </source>
</evidence>
<dbReference type="KEGG" id="pbl:PAAG_00341"/>
<reference evidence="2 3" key="1">
    <citation type="journal article" date="2011" name="PLoS Genet.">
        <title>Comparative genomic analysis of human fungal pathogens causing paracoccidioidomycosis.</title>
        <authorList>
            <person name="Desjardins C.A."/>
            <person name="Champion M.D."/>
            <person name="Holder J.W."/>
            <person name="Muszewska A."/>
            <person name="Goldberg J."/>
            <person name="Bailao A.M."/>
            <person name="Brigido M.M."/>
            <person name="Ferreira M.E."/>
            <person name="Garcia A.M."/>
            <person name="Grynberg M."/>
            <person name="Gujja S."/>
            <person name="Heiman D.I."/>
            <person name="Henn M.R."/>
            <person name="Kodira C.D."/>
            <person name="Leon-Narvaez H."/>
            <person name="Longo L.V."/>
            <person name="Ma L.J."/>
            <person name="Malavazi I."/>
            <person name="Matsuo A.L."/>
            <person name="Morais F.V."/>
            <person name="Pereira M."/>
            <person name="Rodriguez-Brito S."/>
            <person name="Sakthikumar S."/>
            <person name="Salem-Izacc S.M."/>
            <person name="Sykes S.M."/>
            <person name="Teixeira M.M."/>
            <person name="Vallejo M.C."/>
            <person name="Walter M.E."/>
            <person name="Yandava C."/>
            <person name="Young S."/>
            <person name="Zeng Q."/>
            <person name="Zucker J."/>
            <person name="Felipe M.S."/>
            <person name="Goldman G.H."/>
            <person name="Haas B.J."/>
            <person name="McEwen J.G."/>
            <person name="Nino-Vega G."/>
            <person name="Puccia R."/>
            <person name="San-Blas G."/>
            <person name="Soares C.M."/>
            <person name="Birren B.W."/>
            <person name="Cuomo C.A."/>
        </authorList>
    </citation>
    <scope>NUCLEOTIDE SEQUENCE [LARGE SCALE GENOMIC DNA]</scope>
    <source>
        <strain evidence="3">ATCC MYA-826 / Pb01</strain>
    </source>
</reference>
<protein>
    <submittedName>
        <fullName evidence="2">Uncharacterized protein</fullName>
    </submittedName>
</protein>
<dbReference type="GeneID" id="9100887"/>
<evidence type="ECO:0000313" key="3">
    <source>
        <dbReference type="Proteomes" id="UP000002059"/>
    </source>
</evidence>